<dbReference type="EMBL" id="BAAAOA010000047">
    <property type="protein sequence ID" value="GAA1774745.1"/>
    <property type="molecule type" value="Genomic_DNA"/>
</dbReference>
<evidence type="ECO:0000256" key="1">
    <source>
        <dbReference type="SAM" id="MobiDB-lite"/>
    </source>
</evidence>
<feature type="region of interest" description="Disordered" evidence="1">
    <location>
        <begin position="75"/>
        <end position="98"/>
    </location>
</feature>
<accession>A0ABP4XB98</accession>
<evidence type="ECO:0008006" key="4">
    <source>
        <dbReference type="Google" id="ProtNLM"/>
    </source>
</evidence>
<name>A0ABP4XB98_9MICC</name>
<protein>
    <recommendedName>
        <fullName evidence="4">STAS domain-containing protein</fullName>
    </recommendedName>
</protein>
<dbReference type="Proteomes" id="UP001501204">
    <property type="component" value="Unassembled WGS sequence"/>
</dbReference>
<evidence type="ECO:0000313" key="2">
    <source>
        <dbReference type="EMBL" id="GAA1774745.1"/>
    </source>
</evidence>
<gene>
    <name evidence="2" type="ORF">GCM10009767_35970</name>
</gene>
<reference evidence="3" key="1">
    <citation type="journal article" date="2019" name="Int. J. Syst. Evol. Microbiol.">
        <title>The Global Catalogue of Microorganisms (GCM) 10K type strain sequencing project: providing services to taxonomists for standard genome sequencing and annotation.</title>
        <authorList>
            <consortium name="The Broad Institute Genomics Platform"/>
            <consortium name="The Broad Institute Genome Sequencing Center for Infectious Disease"/>
            <person name="Wu L."/>
            <person name="Ma J."/>
        </authorList>
    </citation>
    <scope>NUCLEOTIDE SEQUENCE [LARGE SCALE GENOMIC DNA]</scope>
    <source>
        <strain evidence="3">JCM 14735</strain>
    </source>
</reference>
<evidence type="ECO:0000313" key="3">
    <source>
        <dbReference type="Proteomes" id="UP001501204"/>
    </source>
</evidence>
<organism evidence="2 3">
    <name type="scientific">Kocuria aegyptia</name>
    <dbReference type="NCBI Taxonomy" id="330943"/>
    <lineage>
        <taxon>Bacteria</taxon>
        <taxon>Bacillati</taxon>
        <taxon>Actinomycetota</taxon>
        <taxon>Actinomycetes</taxon>
        <taxon>Micrococcales</taxon>
        <taxon>Micrococcaceae</taxon>
        <taxon>Kocuria</taxon>
    </lineage>
</organism>
<keyword evidence="3" id="KW-1185">Reference proteome</keyword>
<sequence>MLVRIDLEGRHVTLVVTGVLTGTNQQALAPLVLRARALFPEADITVDLNQAHDAEPEAVDLLHWSLDAVQPVTGPVRITAPVPPRDQRPVGRRGGGTP</sequence>
<comment type="caution">
    <text evidence="2">The sequence shown here is derived from an EMBL/GenBank/DDBJ whole genome shotgun (WGS) entry which is preliminary data.</text>
</comment>
<proteinExistence type="predicted"/>